<dbReference type="RefSeq" id="WP_145191141.1">
    <property type="nucleotide sequence ID" value="NZ_CP036266.1"/>
</dbReference>
<evidence type="ECO:0000256" key="1">
    <source>
        <dbReference type="SAM" id="MobiDB-lite"/>
    </source>
</evidence>
<dbReference type="Proteomes" id="UP000320421">
    <property type="component" value="Chromosome"/>
</dbReference>
<protein>
    <recommendedName>
        <fullName evidence="4">DUF1501 domain-containing protein</fullName>
    </recommendedName>
</protein>
<dbReference type="Pfam" id="PF07394">
    <property type="entry name" value="DUF1501"/>
    <property type="match status" value="1"/>
</dbReference>
<accession>A0A517PW14</accession>
<feature type="region of interest" description="Disordered" evidence="1">
    <location>
        <begin position="1"/>
        <end position="20"/>
    </location>
</feature>
<sequence length="485" mass="54002">MNHPSYTDQTQSPLPRRHFMGSLGSGLAGISLASLLQEEAQASGHHPPTGQPHFPPKAKSVIWLFMRGGVSHMESFDPKPMLTKYEGKSISETPWKDVQDPEKLKKVRVVVVNDANGQQRNKIYPLQVGHKKYGESGIEVSDWFPHIGGCVDDISIVRSMWTTDDNHGAQVQFHSGRHMLDGRVPTIGAWVNYGLGTLNQNLPQFINMGPRFFDVRDGHYLGPAYDSVPLKVDPKNPLPYAKPELDLSHREQQIEFSLVNQLNQLSAEQYPNDTTLQARMKSYELAFRMQTAVPEVIRFDQETKETQDLYGLNNPETKPFGMQLLAARRFVEKGVRFIQIMHGPGAAGAWDSHSNLQKSHSKLAKQVDQPAAGLLKDLKRRGLLKDTIVVFATEFGRTPGSQGSNGRDHHPYGFSIWMAGGGLKGGVAHGATDELGFHAVEKPHYVTDVHATLMKQLGLNARLLEVPGHKRIEMDFGHPIDEIIA</sequence>
<evidence type="ECO:0000313" key="3">
    <source>
        <dbReference type="Proteomes" id="UP000320421"/>
    </source>
</evidence>
<dbReference type="InterPro" id="IPR017850">
    <property type="entry name" value="Alkaline_phosphatase_core_sf"/>
</dbReference>
<dbReference type="InterPro" id="IPR006311">
    <property type="entry name" value="TAT_signal"/>
</dbReference>
<dbReference type="AlphaFoldDB" id="A0A517PW14"/>
<dbReference type="PANTHER" id="PTHR43737">
    <property type="entry name" value="BLL7424 PROTEIN"/>
    <property type="match status" value="1"/>
</dbReference>
<proteinExistence type="predicted"/>
<dbReference type="PROSITE" id="PS51318">
    <property type="entry name" value="TAT"/>
    <property type="match status" value="1"/>
</dbReference>
<feature type="compositionally biased region" description="Polar residues" evidence="1">
    <location>
        <begin position="1"/>
        <end position="13"/>
    </location>
</feature>
<dbReference type="PANTHER" id="PTHR43737:SF1">
    <property type="entry name" value="DUF1501 DOMAIN-CONTAINING PROTEIN"/>
    <property type="match status" value="1"/>
</dbReference>
<organism evidence="2 3">
    <name type="scientific">Gimesia chilikensis</name>
    <dbReference type="NCBI Taxonomy" id="2605989"/>
    <lineage>
        <taxon>Bacteria</taxon>
        <taxon>Pseudomonadati</taxon>
        <taxon>Planctomycetota</taxon>
        <taxon>Planctomycetia</taxon>
        <taxon>Planctomycetales</taxon>
        <taxon>Planctomycetaceae</taxon>
        <taxon>Gimesia</taxon>
    </lineage>
</organism>
<dbReference type="Gene3D" id="3.40.720.10">
    <property type="entry name" value="Alkaline Phosphatase, subunit A"/>
    <property type="match status" value="1"/>
</dbReference>
<keyword evidence="3" id="KW-1185">Reference proteome</keyword>
<evidence type="ECO:0000313" key="2">
    <source>
        <dbReference type="EMBL" id="QDT23558.1"/>
    </source>
</evidence>
<gene>
    <name evidence="2" type="ORF">HG66A1_53800</name>
</gene>
<reference evidence="2 3" key="1">
    <citation type="submission" date="2019-02" db="EMBL/GenBank/DDBJ databases">
        <title>Deep-cultivation of Planctomycetes and their phenomic and genomic characterization uncovers novel biology.</title>
        <authorList>
            <person name="Wiegand S."/>
            <person name="Jogler M."/>
            <person name="Boedeker C."/>
            <person name="Pinto D."/>
            <person name="Vollmers J."/>
            <person name="Rivas-Marin E."/>
            <person name="Kohn T."/>
            <person name="Peeters S.H."/>
            <person name="Heuer A."/>
            <person name="Rast P."/>
            <person name="Oberbeckmann S."/>
            <person name="Bunk B."/>
            <person name="Jeske O."/>
            <person name="Meyerdierks A."/>
            <person name="Storesund J.E."/>
            <person name="Kallscheuer N."/>
            <person name="Luecker S."/>
            <person name="Lage O.M."/>
            <person name="Pohl T."/>
            <person name="Merkel B.J."/>
            <person name="Hornburger P."/>
            <person name="Mueller R.-W."/>
            <person name="Bruemmer F."/>
            <person name="Labrenz M."/>
            <person name="Spormann A.M."/>
            <person name="Op den Camp H."/>
            <person name="Overmann J."/>
            <person name="Amann R."/>
            <person name="Jetten M.S.M."/>
            <person name="Mascher T."/>
            <person name="Medema M.H."/>
            <person name="Devos D.P."/>
            <person name="Kaster A.-K."/>
            <person name="Ovreas L."/>
            <person name="Rohde M."/>
            <person name="Galperin M.Y."/>
            <person name="Jogler C."/>
        </authorList>
    </citation>
    <scope>NUCLEOTIDE SEQUENCE [LARGE SCALE GENOMIC DNA]</scope>
    <source>
        <strain evidence="2 3">HG66A1</strain>
    </source>
</reference>
<dbReference type="SUPFAM" id="SSF53649">
    <property type="entry name" value="Alkaline phosphatase-like"/>
    <property type="match status" value="1"/>
</dbReference>
<dbReference type="EMBL" id="CP036266">
    <property type="protein sequence ID" value="QDT23558.1"/>
    <property type="molecule type" value="Genomic_DNA"/>
</dbReference>
<evidence type="ECO:0008006" key="4">
    <source>
        <dbReference type="Google" id="ProtNLM"/>
    </source>
</evidence>
<dbReference type="InterPro" id="IPR010869">
    <property type="entry name" value="DUF1501"/>
</dbReference>
<dbReference type="OrthoDB" id="127333at2"/>
<name>A0A517PW14_9PLAN</name>